<evidence type="ECO:0000313" key="1">
    <source>
        <dbReference type="EMBL" id="KAF9738900.1"/>
    </source>
</evidence>
<reference evidence="1" key="1">
    <citation type="journal article" date="2020" name="Mol. Plant Microbe Interact.">
        <title>Genome Sequence of the Biocontrol Agent Coniothyrium minitans strain Conio (IMI 134523).</title>
        <authorList>
            <person name="Patel D."/>
            <person name="Shittu T.A."/>
            <person name="Baroncelli R."/>
            <person name="Muthumeenakshi S."/>
            <person name="Osborne T.H."/>
            <person name="Janganan T.K."/>
            <person name="Sreenivasaprasad S."/>
        </authorList>
    </citation>
    <scope>NUCLEOTIDE SEQUENCE</scope>
    <source>
        <strain evidence="1">Conio</strain>
    </source>
</reference>
<comment type="caution">
    <text evidence="1">The sequence shown here is derived from an EMBL/GenBank/DDBJ whole genome shotgun (WGS) entry which is preliminary data.</text>
</comment>
<keyword evidence="2" id="KW-1185">Reference proteome</keyword>
<protein>
    <submittedName>
        <fullName evidence="1">Uncharacterized protein</fullName>
    </submittedName>
</protein>
<name>A0A9P6GPT5_9PLEO</name>
<dbReference type="EMBL" id="WJXW01000003">
    <property type="protein sequence ID" value="KAF9738900.1"/>
    <property type="molecule type" value="Genomic_DNA"/>
</dbReference>
<proteinExistence type="predicted"/>
<gene>
    <name evidence="1" type="ORF">PMIN01_04183</name>
</gene>
<dbReference type="AlphaFoldDB" id="A0A9P6GPT5"/>
<sequence>MAKEKRIITRENIERALAKHDNDITRLFRRLMGTGDNPQSQKVKNYKAASDKKRAPMAELQRKFGRNEIDLPKLEGKGKAETLQGLFKVVNDNDMLRTLLTDSLKAARSRAVNYYHPVGTQTTDSGSNNIDESEDDFSRKSIVKQVFQAKGSLQALPCPDVSRALKKEVQGKARGQGTNHMVIEYPICSVLPPGYLCGVEFTLETHDTYATVLRGEVVWIFWPRTAENLSIMEQAYRKEVACTPDEPQALANQLKDGVIFGQPAERCLRLPPLCIFMCVATESTVLSRYQLMSASYIVDSLQVPAGFYRSCLASWGDIRAEQLFRGHSERRQKMIHCILNCVYEPYEPEEWAQNTETPGPIHDLIQRWDELKENVAKLLTREHAAKVRQVWLDILEALRSDQCAICDTHGDTNHFLEQHFDDAHRVDGDQIAPALTAYEGTRERIFQRNGEHVFDKEHETSNGDGANGMYGKETESDSHGYVAGELFPNAQYYNSFATDFYDPALFDG</sequence>
<evidence type="ECO:0000313" key="2">
    <source>
        <dbReference type="Proteomes" id="UP000756921"/>
    </source>
</evidence>
<dbReference type="Proteomes" id="UP000756921">
    <property type="component" value="Unassembled WGS sequence"/>
</dbReference>
<accession>A0A9P6GPT5</accession>
<organism evidence="1 2">
    <name type="scientific">Paraphaeosphaeria minitans</name>
    <dbReference type="NCBI Taxonomy" id="565426"/>
    <lineage>
        <taxon>Eukaryota</taxon>
        <taxon>Fungi</taxon>
        <taxon>Dikarya</taxon>
        <taxon>Ascomycota</taxon>
        <taxon>Pezizomycotina</taxon>
        <taxon>Dothideomycetes</taxon>
        <taxon>Pleosporomycetidae</taxon>
        <taxon>Pleosporales</taxon>
        <taxon>Massarineae</taxon>
        <taxon>Didymosphaeriaceae</taxon>
        <taxon>Paraphaeosphaeria</taxon>
    </lineage>
</organism>
<dbReference type="OrthoDB" id="3790934at2759"/>